<name>A0A1Y9TLX4_9RHOD</name>
<evidence type="ECO:0000256" key="8">
    <source>
        <dbReference type="HAMAP-Rule" id="MF_01416"/>
    </source>
</evidence>
<organism evidence="9">
    <name type="scientific">Boldia erythrosiphon</name>
    <dbReference type="NCBI Taxonomy" id="74908"/>
    <lineage>
        <taxon>Eukaryota</taxon>
        <taxon>Rhodophyta</taxon>
        <taxon>Compsopogonophyceae</taxon>
        <taxon>Compsopogonales</taxon>
        <taxon>Boldiaceae</taxon>
        <taxon>Boldia</taxon>
    </lineage>
</organism>
<evidence type="ECO:0000256" key="2">
    <source>
        <dbReference type="ARBA" id="ARBA00007046"/>
    </source>
</evidence>
<dbReference type="InterPro" id="IPR026015">
    <property type="entry name" value="ATP_synth_OSCP/delta_N_sf"/>
</dbReference>
<dbReference type="PROSITE" id="PS00389">
    <property type="entry name" value="ATPASE_DELTA"/>
    <property type="match status" value="1"/>
</dbReference>
<keyword evidence="9" id="KW-0934">Plastid</keyword>
<dbReference type="GO" id="GO:0046933">
    <property type="term" value="F:proton-transporting ATP synthase activity, rotational mechanism"/>
    <property type="evidence" value="ECO:0007669"/>
    <property type="project" value="UniProtKB-UniRule"/>
</dbReference>
<gene>
    <name evidence="8 9" type="primary">atpD</name>
</gene>
<keyword evidence="7 8" id="KW-0066">ATP synthesis</keyword>
<evidence type="ECO:0000256" key="1">
    <source>
        <dbReference type="ARBA" id="ARBA00004370"/>
    </source>
</evidence>
<comment type="similarity">
    <text evidence="2 8">Belongs to the ATPase delta chain family.</text>
</comment>
<dbReference type="InterPro" id="IPR020781">
    <property type="entry name" value="ATPase_OSCP/d_CS"/>
</dbReference>
<evidence type="ECO:0000256" key="4">
    <source>
        <dbReference type="ARBA" id="ARBA00022781"/>
    </source>
</evidence>
<keyword evidence="8" id="KW-0139">CF(1)</keyword>
<evidence type="ECO:0000256" key="5">
    <source>
        <dbReference type="ARBA" id="ARBA00023065"/>
    </source>
</evidence>
<dbReference type="HAMAP" id="MF_01416">
    <property type="entry name" value="ATP_synth_delta_bact"/>
    <property type="match status" value="1"/>
</dbReference>
<evidence type="ECO:0000256" key="6">
    <source>
        <dbReference type="ARBA" id="ARBA00023136"/>
    </source>
</evidence>
<geneLocation type="chloroplast" evidence="9"/>
<dbReference type="GO" id="GO:0009535">
    <property type="term" value="C:chloroplast thylakoid membrane"/>
    <property type="evidence" value="ECO:0007669"/>
    <property type="project" value="UniProtKB-SubCell"/>
</dbReference>
<reference evidence="9" key="1">
    <citation type="submission" date="2017-03" db="EMBL/GenBank/DDBJ databases">
        <title>The new red algal subphylum Proteorhodophytina comprises the largest and most divergent plastid genomes known.</title>
        <authorList>
            <person name="Munoz-Gomez S.A."/>
            <person name="Mejia-Franco F.G."/>
            <person name="Durnin K."/>
            <person name="Morgan C."/>
            <person name="Grisdale C.J."/>
            <person name="Archibald J.M."/>
            <person name="Slamovits C.H."/>
        </authorList>
    </citation>
    <scope>NUCLEOTIDE SEQUENCE</scope>
    <source>
        <strain evidence="9">UTEX LB2858</strain>
    </source>
</reference>
<comment type="subunit">
    <text evidence="8">F-type ATPases have 2 components, F(1) - the catalytic core - and F(0) - the membrane proton channel. F(1) has five subunits: alpha(3), beta(3), gamma(1), delta(1), epsilon(1). CF(0) has four main subunits: a(1), b(1), b'(1) and c(10-14). The alpha and beta chains form an alternating ring which encloses part of the gamma chain. F(1) is attached to F(0) by a central stalk formed by the gamma and epsilon chains, while a peripheral stalk is formed by the delta, b and b' chains.</text>
</comment>
<accession>A0A1Y9TLX4</accession>
<dbReference type="GeneID" id="32891435"/>
<keyword evidence="9" id="KW-0150">Chloroplast</keyword>
<dbReference type="InterPro" id="IPR000711">
    <property type="entry name" value="ATPase_OSCP/dsu"/>
</dbReference>
<dbReference type="SUPFAM" id="SSF47928">
    <property type="entry name" value="N-terminal domain of the delta subunit of the F1F0-ATP synthase"/>
    <property type="match status" value="1"/>
</dbReference>
<dbReference type="Pfam" id="PF00213">
    <property type="entry name" value="OSCP"/>
    <property type="match status" value="1"/>
</dbReference>
<dbReference type="NCBIfam" id="TIGR01145">
    <property type="entry name" value="ATP_synt_delta"/>
    <property type="match status" value="1"/>
</dbReference>
<evidence type="ECO:0000313" key="9">
    <source>
        <dbReference type="EMBL" id="ARO90616.1"/>
    </source>
</evidence>
<dbReference type="EMBL" id="KY709208">
    <property type="protein sequence ID" value="ARO90616.1"/>
    <property type="molecule type" value="Genomic_DNA"/>
</dbReference>
<dbReference type="Gene3D" id="1.10.520.20">
    <property type="entry name" value="N-terminal domain of the delta subunit of the F1F0-ATP synthase"/>
    <property type="match status" value="1"/>
</dbReference>
<comment type="function">
    <text evidence="8">F(1)F(0) ATP synthase produces ATP from ADP in the presence of a proton or sodium gradient. F-type ATPases consist of two structural domains, F(1) containing the extramembraneous catalytic core and F(0) containing the membrane proton channel, linked together by a central stalk and a peripheral stalk. During catalysis, ATP synthesis in the catalytic domain of F(1) is coupled via a rotary mechanism of the central stalk subunits to proton translocation.</text>
</comment>
<comment type="subcellular location">
    <subcellularLocation>
        <location evidence="1">Membrane</location>
    </subcellularLocation>
    <subcellularLocation>
        <location evidence="8">Plastid</location>
        <location evidence="8">Chloroplast thylakoid membrane</location>
        <topology evidence="8">Peripheral membrane protein</topology>
    </subcellularLocation>
</comment>
<protein>
    <recommendedName>
        <fullName evidence="8">ATP synthase subunit delta, chloroplastic</fullName>
    </recommendedName>
    <alternativeName>
        <fullName evidence="8">ATP synthase F(1) sector subunit delta</fullName>
    </alternativeName>
    <alternativeName>
        <fullName evidence="8">F-type ATPase subunit delta</fullName>
    </alternativeName>
</protein>
<dbReference type="GO" id="GO:0045259">
    <property type="term" value="C:proton-transporting ATP synthase complex"/>
    <property type="evidence" value="ECO:0007669"/>
    <property type="project" value="UniProtKB-KW"/>
</dbReference>
<dbReference type="PRINTS" id="PR00125">
    <property type="entry name" value="ATPASEDELTA"/>
</dbReference>
<proteinExistence type="inferred from homology"/>
<keyword evidence="6 8" id="KW-0472">Membrane</keyword>
<dbReference type="RefSeq" id="YP_009369928.1">
    <property type="nucleotide sequence ID" value="NC_034776.1"/>
</dbReference>
<comment type="function">
    <text evidence="8">This protein is part of the stalk that links CF(0) to CF(1). It either transmits conformational changes from CF(0) to CF(1) or is implicated in proton conduction.</text>
</comment>
<keyword evidence="5 8" id="KW-0406">Ion transport</keyword>
<evidence type="ECO:0000256" key="7">
    <source>
        <dbReference type="ARBA" id="ARBA00023310"/>
    </source>
</evidence>
<dbReference type="PANTHER" id="PTHR11910">
    <property type="entry name" value="ATP SYNTHASE DELTA CHAIN"/>
    <property type="match status" value="1"/>
</dbReference>
<keyword evidence="8" id="KW-0793">Thylakoid</keyword>
<sequence>MSNKNLTAKIAQPYAEAFLEVVKASSCVNKNVDAALQVINHSQELKSFINNPILSSNLKKNILKKIFFSDLDRLSMNFFLVLVDKGRINIIQIILEKYLELGYKISSIIIAEVLTSIPFTPSQHDLLIDKIKIMTGSKQVRLNINIKPELIGGFTIQIGSKIIDRSLQGQLKQIASHLESDSYLL</sequence>
<evidence type="ECO:0000256" key="3">
    <source>
        <dbReference type="ARBA" id="ARBA00022448"/>
    </source>
</evidence>
<keyword evidence="3 8" id="KW-0813">Transport</keyword>
<keyword evidence="4 8" id="KW-0375">Hydrogen ion transport</keyword>
<dbReference type="AlphaFoldDB" id="A0A1Y9TLX4"/>